<evidence type="ECO:0000259" key="3">
    <source>
        <dbReference type="SMART" id="SM01027"/>
    </source>
</evidence>
<dbReference type="RefSeq" id="WP_106891557.1">
    <property type="nucleotide sequence ID" value="NZ_CP027860.1"/>
</dbReference>
<dbReference type="Pfam" id="PF10996">
    <property type="entry name" value="Beta-Casp"/>
    <property type="match status" value="1"/>
</dbReference>
<dbReference type="InterPro" id="IPR001279">
    <property type="entry name" value="Metallo-B-lactamas"/>
</dbReference>
<organism evidence="4 5">
    <name type="scientific">Ahniella affigens</name>
    <dbReference type="NCBI Taxonomy" id="2021234"/>
    <lineage>
        <taxon>Bacteria</taxon>
        <taxon>Pseudomonadati</taxon>
        <taxon>Pseudomonadota</taxon>
        <taxon>Gammaproteobacteria</taxon>
        <taxon>Lysobacterales</taxon>
        <taxon>Rhodanobacteraceae</taxon>
        <taxon>Ahniella</taxon>
    </lineage>
</organism>
<dbReference type="SUPFAM" id="SSF56281">
    <property type="entry name" value="Metallo-hydrolase/oxidoreductase"/>
    <property type="match status" value="1"/>
</dbReference>
<dbReference type="Pfam" id="PF07521">
    <property type="entry name" value="RMMBL"/>
    <property type="match status" value="1"/>
</dbReference>
<keyword evidence="1 4" id="KW-0378">Hydrolase</keyword>
<proteinExistence type="predicted"/>
<dbReference type="Proteomes" id="UP000241074">
    <property type="component" value="Chromosome"/>
</dbReference>
<evidence type="ECO:0000313" key="5">
    <source>
        <dbReference type="Proteomes" id="UP000241074"/>
    </source>
</evidence>
<dbReference type="GO" id="GO:0004521">
    <property type="term" value="F:RNA endonuclease activity"/>
    <property type="evidence" value="ECO:0007669"/>
    <property type="project" value="TreeGrafter"/>
</dbReference>
<dbReference type="Gene3D" id="3.60.15.10">
    <property type="entry name" value="Ribonuclease Z/Hydroxyacylglutathione hydrolase-like"/>
    <property type="match status" value="1"/>
</dbReference>
<dbReference type="InterPro" id="IPR022712">
    <property type="entry name" value="Beta_Casp"/>
</dbReference>
<feature type="domain" description="Beta-Casp" evidence="3">
    <location>
        <begin position="253"/>
        <end position="378"/>
    </location>
</feature>
<dbReference type="InterPro" id="IPR050698">
    <property type="entry name" value="MBL"/>
</dbReference>
<dbReference type="Gene3D" id="3.40.50.10890">
    <property type="match status" value="1"/>
</dbReference>
<dbReference type="KEGG" id="xba:C7S18_10695"/>
<keyword evidence="5" id="KW-1185">Reference proteome</keyword>
<gene>
    <name evidence="4" type="ORF">C7S18_10695</name>
</gene>
<dbReference type="OrthoDB" id="9803916at2"/>
<dbReference type="CDD" id="cd16295">
    <property type="entry name" value="TTHA0252-CPSF-like_MBL-fold"/>
    <property type="match status" value="1"/>
</dbReference>
<dbReference type="Pfam" id="PF00753">
    <property type="entry name" value="Lactamase_B"/>
    <property type="match status" value="1"/>
</dbReference>
<accession>A0A2P1PS12</accession>
<evidence type="ECO:0000259" key="2">
    <source>
        <dbReference type="SMART" id="SM00849"/>
    </source>
</evidence>
<dbReference type="EMBL" id="CP027860">
    <property type="protein sequence ID" value="AVP97637.1"/>
    <property type="molecule type" value="Genomic_DNA"/>
</dbReference>
<reference evidence="4 5" key="2">
    <citation type="submission" date="2018-03" db="EMBL/GenBank/DDBJ databases">
        <authorList>
            <person name="Keele B.F."/>
        </authorList>
    </citation>
    <scope>NUCLEOTIDE SEQUENCE [LARGE SCALE GENOMIC DNA]</scope>
    <source>
        <strain evidence="4 5">D13</strain>
    </source>
</reference>
<feature type="domain" description="Metallo-beta-lactamase" evidence="2">
    <location>
        <begin position="13"/>
        <end position="242"/>
    </location>
</feature>
<name>A0A2P1PS12_9GAMM</name>
<dbReference type="InterPro" id="IPR036866">
    <property type="entry name" value="RibonucZ/Hydroxyglut_hydro"/>
</dbReference>
<reference evidence="4 5" key="1">
    <citation type="submission" date="2018-03" db="EMBL/GenBank/DDBJ databases">
        <title>Ahniella affigens gen. nov., sp. nov., a gammaproteobacterium isolated from sandy soil near a stream.</title>
        <authorList>
            <person name="Ko Y."/>
            <person name="Kim J.-H."/>
        </authorList>
    </citation>
    <scope>NUCLEOTIDE SEQUENCE [LARGE SCALE GENOMIC DNA]</scope>
    <source>
        <strain evidence="4 5">D13</strain>
    </source>
</reference>
<dbReference type="AlphaFoldDB" id="A0A2P1PS12"/>
<dbReference type="SMART" id="SM00849">
    <property type="entry name" value="Lactamase_B"/>
    <property type="match status" value="1"/>
</dbReference>
<evidence type="ECO:0000313" key="4">
    <source>
        <dbReference type="EMBL" id="AVP97637.1"/>
    </source>
</evidence>
<dbReference type="GO" id="GO:0016787">
    <property type="term" value="F:hydrolase activity"/>
    <property type="evidence" value="ECO:0007669"/>
    <property type="project" value="UniProtKB-KW"/>
</dbReference>
<dbReference type="PANTHER" id="PTHR11203">
    <property type="entry name" value="CLEAVAGE AND POLYADENYLATION SPECIFICITY FACTOR FAMILY MEMBER"/>
    <property type="match status" value="1"/>
</dbReference>
<protein>
    <submittedName>
        <fullName evidence="4">MBL fold metallo-hydrolase</fullName>
    </submittedName>
</protein>
<dbReference type="InterPro" id="IPR011108">
    <property type="entry name" value="RMMBL"/>
</dbReference>
<sequence>MKVSFFGAAGEVTGSCHLVEAAGHRILLDCGMIQGGRDEARRNGERFAFDTRNLDTMILSHAHIDHVGRLPLLRKRGYKGDIHTQYATKSLSKIMLEDSARLAAQDVEYENKRRARRGMKPIEPVYDEDDVRDVLHQLKGHAYDQWFEPVPNVRVRLRDAGHIIGAAIVEVHADEDGQTKKLVFSGDIGPKGTPILRDPTTVTDADLVMLESTYGDRLHRARTDTIAELGQIFETVHQRPGMVLIPAFSVGRTQEILYWFAQNFEEWGLDRMQIAIDSPMADKVTKVYDDHQDLFDEEAKHIWQNKLNPFKLPNLRFIASVDESRRLNETKGGQIIIAGSGMCNGGRIRHHLKHHLWRDSTHVIFPGYQAHGTLGRELVDGAKFVNIFGERIRVQAQLHTVGGLSAHADQAGLLEWYGHFGSKPPVYLVHGEDPAREVLALKLREQFHAEVELARPGMTVSF</sequence>
<evidence type="ECO:0000256" key="1">
    <source>
        <dbReference type="ARBA" id="ARBA00022801"/>
    </source>
</evidence>
<dbReference type="SMART" id="SM01027">
    <property type="entry name" value="Beta-Casp"/>
    <property type="match status" value="1"/>
</dbReference>
<dbReference type="PANTHER" id="PTHR11203:SF37">
    <property type="entry name" value="INTEGRATOR COMPLEX SUBUNIT 11"/>
    <property type="match status" value="1"/>
</dbReference>